<dbReference type="OrthoDB" id="8452484at2"/>
<comment type="catalytic activity">
    <reaction evidence="4">
        <text>a (3S)-3-hydroxyacyl-CoA = a (2E)-enoyl-CoA + H2O</text>
        <dbReference type="Rhea" id="RHEA:16105"/>
        <dbReference type="ChEBI" id="CHEBI:15377"/>
        <dbReference type="ChEBI" id="CHEBI:57318"/>
        <dbReference type="ChEBI" id="CHEBI:58856"/>
        <dbReference type="EC" id="4.2.1.17"/>
    </reaction>
</comment>
<dbReference type="AlphaFoldDB" id="A0A1H4XFM0"/>
<sequence length="274" mass="29519">MSKVVYDKRGPVAHIRLNRPEVKNAIDVETHELLRQIWADFAADDSLRVAVLTGTGDAFCAGADLKTHVPTWSDGGPMLARNKLPDGFAGGITRGQHRIYKPIVAALNGWVLGGGLELALACDIRIASDKAQFGSFELRRGMHPADGGIVRLVNTAGVGIALEMELTGEPIDAQRALHANLVSRVVPHDDLESATNDLVAKILRNDQKAMESAKETIFEVIGRPLDDQLKLEALLGYALCGDNPAISERSAQFFDKSDPGRAGTHQVALESQTV</sequence>
<dbReference type="EMBL" id="FNSV01000005">
    <property type="protein sequence ID" value="SED04377.1"/>
    <property type="molecule type" value="Genomic_DNA"/>
</dbReference>
<comment type="similarity">
    <text evidence="2 6">Belongs to the enoyl-CoA hydratase/isomerase family.</text>
</comment>
<dbReference type="PROSITE" id="PS00166">
    <property type="entry name" value="ENOYL_COA_HYDRATASE"/>
    <property type="match status" value="1"/>
</dbReference>
<dbReference type="GO" id="GO:0004300">
    <property type="term" value="F:enoyl-CoA hydratase activity"/>
    <property type="evidence" value="ECO:0007669"/>
    <property type="project" value="UniProtKB-EC"/>
</dbReference>
<dbReference type="RefSeq" id="WP_072937070.1">
    <property type="nucleotide sequence ID" value="NZ_FNSV01000005.1"/>
</dbReference>
<dbReference type="SUPFAM" id="SSF52096">
    <property type="entry name" value="ClpP/crotonase"/>
    <property type="match status" value="1"/>
</dbReference>
<dbReference type="Pfam" id="PF00378">
    <property type="entry name" value="ECH_1"/>
    <property type="match status" value="1"/>
</dbReference>
<evidence type="ECO:0000256" key="6">
    <source>
        <dbReference type="RuleBase" id="RU003707"/>
    </source>
</evidence>
<keyword evidence="8" id="KW-1185">Reference proteome</keyword>
<accession>A0A1H4XFM0</accession>
<keyword evidence="3" id="KW-0443">Lipid metabolism</keyword>
<evidence type="ECO:0000256" key="1">
    <source>
        <dbReference type="ARBA" id="ARBA00002994"/>
    </source>
</evidence>
<evidence type="ECO:0000256" key="2">
    <source>
        <dbReference type="ARBA" id="ARBA00005254"/>
    </source>
</evidence>
<name>A0A1H4XFM0_9NOCA</name>
<dbReference type="Gene3D" id="3.90.226.10">
    <property type="entry name" value="2-enoyl-CoA Hydratase, Chain A, domain 1"/>
    <property type="match status" value="1"/>
</dbReference>
<dbReference type="PANTHER" id="PTHR43802:SF1">
    <property type="entry name" value="IP11341P-RELATED"/>
    <property type="match status" value="1"/>
</dbReference>
<dbReference type="InterPro" id="IPR029045">
    <property type="entry name" value="ClpP/crotonase-like_dom_sf"/>
</dbReference>
<dbReference type="InterPro" id="IPR018376">
    <property type="entry name" value="Enoyl-CoA_hyd/isom_CS"/>
</dbReference>
<proteinExistence type="inferred from homology"/>
<dbReference type="InterPro" id="IPR001753">
    <property type="entry name" value="Enoyl-CoA_hydra/iso"/>
</dbReference>
<dbReference type="PANTHER" id="PTHR43802">
    <property type="entry name" value="ENOYL-COA HYDRATASE"/>
    <property type="match status" value="1"/>
</dbReference>
<dbReference type="CDD" id="cd06558">
    <property type="entry name" value="crotonase-like"/>
    <property type="match status" value="1"/>
</dbReference>
<evidence type="ECO:0000256" key="5">
    <source>
        <dbReference type="ARBA" id="ARBA00023717"/>
    </source>
</evidence>
<evidence type="ECO:0000256" key="4">
    <source>
        <dbReference type="ARBA" id="ARBA00023709"/>
    </source>
</evidence>
<evidence type="ECO:0000313" key="8">
    <source>
        <dbReference type="Proteomes" id="UP000183561"/>
    </source>
</evidence>
<comment type="catalytic activity">
    <reaction evidence="5">
        <text>a 4-saturated-(3S)-3-hydroxyacyl-CoA = a (3E)-enoyl-CoA + H2O</text>
        <dbReference type="Rhea" id="RHEA:20724"/>
        <dbReference type="ChEBI" id="CHEBI:15377"/>
        <dbReference type="ChEBI" id="CHEBI:58521"/>
        <dbReference type="ChEBI" id="CHEBI:137480"/>
        <dbReference type="EC" id="4.2.1.17"/>
    </reaction>
</comment>
<reference evidence="8" key="1">
    <citation type="submission" date="2016-10" db="EMBL/GenBank/DDBJ databases">
        <authorList>
            <person name="Varghese N."/>
            <person name="Submissions S."/>
        </authorList>
    </citation>
    <scope>NUCLEOTIDE SEQUENCE [LARGE SCALE GENOMIC DNA]</scope>
    <source>
        <strain evidence="8">DSM 44498</strain>
    </source>
</reference>
<gene>
    <name evidence="7" type="ORF">SAMN04490239_6552</name>
</gene>
<dbReference type="Proteomes" id="UP000183561">
    <property type="component" value="Unassembled WGS sequence"/>
</dbReference>
<protein>
    <submittedName>
        <fullName evidence="7">Enoyl-CoA hydratase</fullName>
    </submittedName>
</protein>
<dbReference type="GO" id="GO:0006631">
    <property type="term" value="P:fatty acid metabolic process"/>
    <property type="evidence" value="ECO:0007669"/>
    <property type="project" value="UniProtKB-KW"/>
</dbReference>
<organism evidence="7 8">
    <name type="scientific">Rhodococcus koreensis</name>
    <dbReference type="NCBI Taxonomy" id="99653"/>
    <lineage>
        <taxon>Bacteria</taxon>
        <taxon>Bacillati</taxon>
        <taxon>Actinomycetota</taxon>
        <taxon>Actinomycetes</taxon>
        <taxon>Mycobacteriales</taxon>
        <taxon>Nocardiaceae</taxon>
        <taxon>Rhodococcus</taxon>
    </lineage>
</organism>
<evidence type="ECO:0000256" key="3">
    <source>
        <dbReference type="ARBA" id="ARBA00022832"/>
    </source>
</evidence>
<evidence type="ECO:0000313" key="7">
    <source>
        <dbReference type="EMBL" id="SED04377.1"/>
    </source>
</evidence>
<comment type="function">
    <text evidence="1">Could possibly oxidize fatty acids using specific components.</text>
</comment>
<keyword evidence="3" id="KW-0276">Fatty acid metabolism</keyword>